<accession>A0A813BBE4</accession>
<dbReference type="PROSITE" id="PS50983">
    <property type="entry name" value="FE_B12_PBP"/>
    <property type="match status" value="1"/>
</dbReference>
<keyword evidence="3" id="KW-0813">Transport</keyword>
<gene>
    <name evidence="11" type="primary">yclN</name>
    <name evidence="11" type="ORF">SNEC2469_LOCUS29864</name>
</gene>
<feature type="transmembrane region" description="Helical" evidence="9">
    <location>
        <begin position="462"/>
        <end position="484"/>
    </location>
</feature>
<dbReference type="InterPro" id="IPR037294">
    <property type="entry name" value="ABC_BtuC-like"/>
</dbReference>
<evidence type="ECO:0000256" key="8">
    <source>
        <dbReference type="ARBA" id="ARBA00023136"/>
    </source>
</evidence>
<dbReference type="Proteomes" id="UP000601435">
    <property type="component" value="Unassembled WGS sequence"/>
</dbReference>
<dbReference type="GO" id="GO:0022857">
    <property type="term" value="F:transmembrane transporter activity"/>
    <property type="evidence" value="ECO:0007669"/>
    <property type="project" value="InterPro"/>
</dbReference>
<organism evidence="11 12">
    <name type="scientific">Symbiodinium necroappetens</name>
    <dbReference type="NCBI Taxonomy" id="1628268"/>
    <lineage>
        <taxon>Eukaryota</taxon>
        <taxon>Sar</taxon>
        <taxon>Alveolata</taxon>
        <taxon>Dinophyceae</taxon>
        <taxon>Suessiales</taxon>
        <taxon>Symbiodiniaceae</taxon>
        <taxon>Symbiodinium</taxon>
    </lineage>
</organism>
<dbReference type="PANTHER" id="PTHR30532:SF28">
    <property type="entry name" value="PETROBACTIN-BINDING PROTEIN YCLQ"/>
    <property type="match status" value="1"/>
</dbReference>
<feature type="transmembrane region" description="Helical" evidence="9">
    <location>
        <begin position="329"/>
        <end position="358"/>
    </location>
</feature>
<feature type="transmembrane region" description="Helical" evidence="9">
    <location>
        <begin position="510"/>
        <end position="530"/>
    </location>
</feature>
<feature type="non-terminal residue" evidence="11">
    <location>
        <position position="592"/>
    </location>
</feature>
<evidence type="ECO:0000259" key="10">
    <source>
        <dbReference type="PROSITE" id="PS50983"/>
    </source>
</evidence>
<keyword evidence="8 9" id="KW-0472">Membrane</keyword>
<evidence type="ECO:0000256" key="4">
    <source>
        <dbReference type="ARBA" id="ARBA00022475"/>
    </source>
</evidence>
<keyword evidence="5 9" id="KW-0812">Transmembrane</keyword>
<proteinExistence type="inferred from homology"/>
<dbReference type="InterPro" id="IPR002491">
    <property type="entry name" value="ABC_transptr_periplasmic_BD"/>
</dbReference>
<evidence type="ECO:0000256" key="5">
    <source>
        <dbReference type="ARBA" id="ARBA00022692"/>
    </source>
</evidence>
<dbReference type="InterPro" id="IPR051313">
    <property type="entry name" value="Bact_iron-sidero_bind"/>
</dbReference>
<name>A0A813BBE4_9DINO</name>
<evidence type="ECO:0000256" key="7">
    <source>
        <dbReference type="ARBA" id="ARBA00022989"/>
    </source>
</evidence>
<dbReference type="Gene3D" id="1.10.3470.10">
    <property type="entry name" value="ABC transporter involved in vitamin B12 uptake, BtuC"/>
    <property type="match status" value="1"/>
</dbReference>
<keyword evidence="6" id="KW-0732">Signal</keyword>
<feature type="transmembrane region" description="Helical" evidence="9">
    <location>
        <begin position="551"/>
        <end position="577"/>
    </location>
</feature>
<evidence type="ECO:0000256" key="1">
    <source>
        <dbReference type="ARBA" id="ARBA00004651"/>
    </source>
</evidence>
<evidence type="ECO:0000256" key="3">
    <source>
        <dbReference type="ARBA" id="ARBA00022448"/>
    </source>
</evidence>
<dbReference type="InterPro" id="IPR033870">
    <property type="entry name" value="FatB"/>
</dbReference>
<dbReference type="PANTHER" id="PTHR30532">
    <property type="entry name" value="IRON III DICITRATE-BINDING PERIPLASMIC PROTEIN"/>
    <property type="match status" value="1"/>
</dbReference>
<evidence type="ECO:0000313" key="11">
    <source>
        <dbReference type="EMBL" id="CAE7894112.1"/>
    </source>
</evidence>
<dbReference type="Pfam" id="PF01497">
    <property type="entry name" value="Peripla_BP_2"/>
    <property type="match status" value="1"/>
</dbReference>
<feature type="transmembrane region" description="Helical" evidence="9">
    <location>
        <begin position="379"/>
        <end position="399"/>
    </location>
</feature>
<dbReference type="CDD" id="cd01140">
    <property type="entry name" value="FatB"/>
    <property type="match status" value="1"/>
</dbReference>
<keyword evidence="12" id="KW-1185">Reference proteome</keyword>
<dbReference type="AlphaFoldDB" id="A0A813BBE4"/>
<keyword evidence="4" id="KW-1003">Cell membrane</keyword>
<dbReference type="InterPro" id="IPR000522">
    <property type="entry name" value="ABC_transptr_permease_BtuC"/>
</dbReference>
<dbReference type="GO" id="GO:0006826">
    <property type="term" value="P:iron ion transport"/>
    <property type="evidence" value="ECO:0007669"/>
    <property type="project" value="InterPro"/>
</dbReference>
<comment type="caution">
    <text evidence="11">The sequence shown here is derived from an EMBL/GenBank/DDBJ whole genome shotgun (WGS) entry which is preliminary data.</text>
</comment>
<evidence type="ECO:0000256" key="6">
    <source>
        <dbReference type="ARBA" id="ARBA00022729"/>
    </source>
</evidence>
<protein>
    <submittedName>
        <fullName evidence="11">YclN protein</fullName>
    </submittedName>
</protein>
<dbReference type="GO" id="GO:0005886">
    <property type="term" value="C:plasma membrane"/>
    <property type="evidence" value="ECO:0007669"/>
    <property type="project" value="UniProtKB-SubCell"/>
</dbReference>
<feature type="domain" description="Fe/B12 periplasmic-binding" evidence="10">
    <location>
        <begin position="64"/>
        <end position="325"/>
    </location>
</feature>
<sequence>QIWLHIRPSANDWIVIVISSNHFRTATAALALAASLALTAGASAQDVTVTHPQGETAISGTPEKVFVIDWAAYDNLTALGVEVSGAPGSNVPGYLADSVSENLFNVGSLFEPDFEGIAAEQPDLVIVASRSASTYPTLSEIAPTIDMSINNTDLVAGVEANIVQLGEIFGIQDRAAELVAELDAKVQEATAAAAGQGTGLVLMTNAGNLGVYGPDSRVAWIYNELAIPSVMDDVEDGDHGGDGVSFEFLLEANPDWLFVVDRDAGVGNEGAAAALLDNELMHQTTAWQNDQIIYLDPQAAYITMHGYTGLMTMLDQVIEGYNGQAPVRLLFAAIALTFVLAIVSLFVGVSDVSLQTLLSSDAEGRAIQILLISRIPRTLAILLAGSSLAIAGMVMQMIVRNRFVEPSTAGTTESATLGFLVVTLFAPGWPLMAKMAVSAMFALAGTALFLRLLRFVPLRDVLLVPLVGIMLGGVIGAVTTFFGYRFNLMPSLLAWSMGDFSGVLRGRYELLWFGLAGTIMAYVAADRFTVAGMGQDFTTNLGLNYKLVMRLGLVIVSIVSAVVLVSVGSIPFLGLIVPNVVSLMIGDNMRRT</sequence>
<comment type="similarity">
    <text evidence="2">Belongs to the binding-protein-dependent transport system permease family. FecCD subfamily.</text>
</comment>
<dbReference type="Gene3D" id="3.40.50.1980">
    <property type="entry name" value="Nitrogenase molybdenum iron protein domain"/>
    <property type="match status" value="2"/>
</dbReference>
<keyword evidence="7 9" id="KW-1133">Transmembrane helix</keyword>
<evidence type="ECO:0000256" key="2">
    <source>
        <dbReference type="ARBA" id="ARBA00007935"/>
    </source>
</evidence>
<evidence type="ECO:0000313" key="12">
    <source>
        <dbReference type="Proteomes" id="UP000601435"/>
    </source>
</evidence>
<dbReference type="CDD" id="cd06550">
    <property type="entry name" value="TM_ABC_iron-siderophores_like"/>
    <property type="match status" value="1"/>
</dbReference>
<evidence type="ECO:0000256" key="9">
    <source>
        <dbReference type="SAM" id="Phobius"/>
    </source>
</evidence>
<dbReference type="SUPFAM" id="SSF53807">
    <property type="entry name" value="Helical backbone' metal receptor"/>
    <property type="match status" value="1"/>
</dbReference>
<dbReference type="SUPFAM" id="SSF81345">
    <property type="entry name" value="ABC transporter involved in vitamin B12 uptake, BtuC"/>
    <property type="match status" value="1"/>
</dbReference>
<reference evidence="11" key="1">
    <citation type="submission" date="2021-02" db="EMBL/GenBank/DDBJ databases">
        <authorList>
            <person name="Dougan E. K."/>
            <person name="Rhodes N."/>
            <person name="Thang M."/>
            <person name="Chan C."/>
        </authorList>
    </citation>
    <scope>NUCLEOTIDE SEQUENCE</scope>
</reference>
<feature type="transmembrane region" description="Helical" evidence="9">
    <location>
        <begin position="419"/>
        <end position="450"/>
    </location>
</feature>
<feature type="non-terminal residue" evidence="11">
    <location>
        <position position="1"/>
    </location>
</feature>
<dbReference type="OrthoDB" id="10165975at2759"/>
<dbReference type="EMBL" id="CAJNJA010068192">
    <property type="protein sequence ID" value="CAE7894112.1"/>
    <property type="molecule type" value="Genomic_DNA"/>
</dbReference>
<comment type="subcellular location">
    <subcellularLocation>
        <location evidence="1">Cell membrane</location>
        <topology evidence="1">Multi-pass membrane protein</topology>
    </subcellularLocation>
</comment>
<dbReference type="Pfam" id="PF01032">
    <property type="entry name" value="FecCD"/>
    <property type="match status" value="1"/>
</dbReference>